<comment type="similarity">
    <text evidence="2 4">Belongs to the Nudix hydrolase family.</text>
</comment>
<protein>
    <recommendedName>
        <fullName evidence="5">Nudix hydrolase domain-containing protein</fullName>
    </recommendedName>
</protein>
<dbReference type="PRINTS" id="PR00502">
    <property type="entry name" value="NUDIXFAMILY"/>
</dbReference>
<dbReference type="PANTHER" id="PTHR43046:SF16">
    <property type="entry name" value="ADP-RIBOSE PYROPHOSPHATASE YJHB-RELATED"/>
    <property type="match status" value="1"/>
</dbReference>
<organism evidence="6 7">
    <name type="scientific">Nesterenkonia cremea</name>
    <dbReference type="NCBI Taxonomy" id="1882340"/>
    <lineage>
        <taxon>Bacteria</taxon>
        <taxon>Bacillati</taxon>
        <taxon>Actinomycetota</taxon>
        <taxon>Actinomycetes</taxon>
        <taxon>Micrococcales</taxon>
        <taxon>Micrococcaceae</taxon>
        <taxon>Nesterenkonia</taxon>
    </lineage>
</organism>
<evidence type="ECO:0000313" key="6">
    <source>
        <dbReference type="EMBL" id="GGE73566.1"/>
    </source>
</evidence>
<dbReference type="PROSITE" id="PS00893">
    <property type="entry name" value="NUDIX_BOX"/>
    <property type="match status" value="1"/>
</dbReference>
<dbReference type="SUPFAM" id="SSF55811">
    <property type="entry name" value="Nudix"/>
    <property type="match status" value="1"/>
</dbReference>
<sequence>MRRAPCYSARVDLRVAAYAVITDDAGRMLLPHWHQGPGGWTLPGGGIDPGEDPADGVIREVREETGYEAEVVELLGIDNMVIPGDRRLSEEKQGTPMQALRIIYRARITGGEMTVEQDGSTDGVSWFAPEEIEGLKRVSLVDVGRRMAGLIS</sequence>
<evidence type="ECO:0000256" key="3">
    <source>
        <dbReference type="ARBA" id="ARBA00022801"/>
    </source>
</evidence>
<dbReference type="Proteomes" id="UP000633136">
    <property type="component" value="Unassembled WGS sequence"/>
</dbReference>
<dbReference type="InterPro" id="IPR000086">
    <property type="entry name" value="NUDIX_hydrolase_dom"/>
</dbReference>
<dbReference type="Pfam" id="PF00293">
    <property type="entry name" value="NUDIX"/>
    <property type="match status" value="1"/>
</dbReference>
<evidence type="ECO:0000256" key="1">
    <source>
        <dbReference type="ARBA" id="ARBA00001946"/>
    </source>
</evidence>
<dbReference type="GO" id="GO:0016787">
    <property type="term" value="F:hydrolase activity"/>
    <property type="evidence" value="ECO:0007669"/>
    <property type="project" value="UniProtKB-KW"/>
</dbReference>
<comment type="cofactor">
    <cofactor evidence="1">
        <name>Mg(2+)</name>
        <dbReference type="ChEBI" id="CHEBI:18420"/>
    </cofactor>
</comment>
<feature type="domain" description="Nudix hydrolase" evidence="5">
    <location>
        <begin position="12"/>
        <end position="152"/>
    </location>
</feature>
<reference evidence="6" key="1">
    <citation type="journal article" date="2014" name="Int. J. Syst. Evol. Microbiol.">
        <title>Complete genome sequence of Corynebacterium casei LMG S-19264T (=DSM 44701T), isolated from a smear-ripened cheese.</title>
        <authorList>
            <consortium name="US DOE Joint Genome Institute (JGI-PGF)"/>
            <person name="Walter F."/>
            <person name="Albersmeier A."/>
            <person name="Kalinowski J."/>
            <person name="Ruckert C."/>
        </authorList>
    </citation>
    <scope>NUCLEOTIDE SEQUENCE</scope>
    <source>
        <strain evidence="6">CGMCC 1.15388</strain>
    </source>
</reference>
<evidence type="ECO:0000313" key="7">
    <source>
        <dbReference type="Proteomes" id="UP000633136"/>
    </source>
</evidence>
<evidence type="ECO:0000259" key="5">
    <source>
        <dbReference type="PROSITE" id="PS51462"/>
    </source>
</evidence>
<keyword evidence="7" id="KW-1185">Reference proteome</keyword>
<gene>
    <name evidence="6" type="ORF">GCM10011401_20950</name>
</gene>
<dbReference type="AlphaFoldDB" id="A0A917AT76"/>
<dbReference type="InterPro" id="IPR020476">
    <property type="entry name" value="Nudix_hydrolase"/>
</dbReference>
<dbReference type="InterPro" id="IPR015797">
    <property type="entry name" value="NUDIX_hydrolase-like_dom_sf"/>
</dbReference>
<reference evidence="6" key="2">
    <citation type="submission" date="2020-09" db="EMBL/GenBank/DDBJ databases">
        <authorList>
            <person name="Sun Q."/>
            <person name="Zhou Y."/>
        </authorList>
    </citation>
    <scope>NUCLEOTIDE SEQUENCE</scope>
    <source>
        <strain evidence="6">CGMCC 1.15388</strain>
    </source>
</reference>
<name>A0A917AT76_9MICC</name>
<comment type="caution">
    <text evidence="6">The sequence shown here is derived from an EMBL/GenBank/DDBJ whole genome shotgun (WGS) entry which is preliminary data.</text>
</comment>
<evidence type="ECO:0000256" key="2">
    <source>
        <dbReference type="ARBA" id="ARBA00005582"/>
    </source>
</evidence>
<dbReference type="InterPro" id="IPR020084">
    <property type="entry name" value="NUDIX_hydrolase_CS"/>
</dbReference>
<dbReference type="PROSITE" id="PS51462">
    <property type="entry name" value="NUDIX"/>
    <property type="match status" value="1"/>
</dbReference>
<dbReference type="EMBL" id="BMIS01000009">
    <property type="protein sequence ID" value="GGE73566.1"/>
    <property type="molecule type" value="Genomic_DNA"/>
</dbReference>
<accession>A0A917AT76</accession>
<dbReference type="CDD" id="cd02883">
    <property type="entry name" value="NUDIX_Hydrolase"/>
    <property type="match status" value="1"/>
</dbReference>
<keyword evidence="3 4" id="KW-0378">Hydrolase</keyword>
<dbReference type="PANTHER" id="PTHR43046">
    <property type="entry name" value="GDP-MANNOSE MANNOSYL HYDROLASE"/>
    <property type="match status" value="1"/>
</dbReference>
<proteinExistence type="inferred from homology"/>
<dbReference type="Gene3D" id="3.90.79.10">
    <property type="entry name" value="Nucleoside Triphosphate Pyrophosphohydrolase"/>
    <property type="match status" value="1"/>
</dbReference>
<evidence type="ECO:0000256" key="4">
    <source>
        <dbReference type="RuleBase" id="RU003476"/>
    </source>
</evidence>